<organism evidence="2 3">
    <name type="scientific">Mycena albidolilacea</name>
    <dbReference type="NCBI Taxonomy" id="1033008"/>
    <lineage>
        <taxon>Eukaryota</taxon>
        <taxon>Fungi</taxon>
        <taxon>Dikarya</taxon>
        <taxon>Basidiomycota</taxon>
        <taxon>Agaricomycotina</taxon>
        <taxon>Agaricomycetes</taxon>
        <taxon>Agaricomycetidae</taxon>
        <taxon>Agaricales</taxon>
        <taxon>Marasmiineae</taxon>
        <taxon>Mycenaceae</taxon>
        <taxon>Mycena</taxon>
    </lineage>
</organism>
<evidence type="ECO:0000313" key="3">
    <source>
        <dbReference type="Proteomes" id="UP001218218"/>
    </source>
</evidence>
<feature type="region of interest" description="Disordered" evidence="1">
    <location>
        <begin position="1"/>
        <end position="37"/>
    </location>
</feature>
<gene>
    <name evidence="2" type="ORF">DFH08DRAFT_939242</name>
</gene>
<reference evidence="2" key="1">
    <citation type="submission" date="2023-03" db="EMBL/GenBank/DDBJ databases">
        <title>Massive genome expansion in bonnet fungi (Mycena s.s.) driven by repeated elements and novel gene families across ecological guilds.</title>
        <authorList>
            <consortium name="Lawrence Berkeley National Laboratory"/>
            <person name="Harder C.B."/>
            <person name="Miyauchi S."/>
            <person name="Viragh M."/>
            <person name="Kuo A."/>
            <person name="Thoen E."/>
            <person name="Andreopoulos B."/>
            <person name="Lu D."/>
            <person name="Skrede I."/>
            <person name="Drula E."/>
            <person name="Henrissat B."/>
            <person name="Morin E."/>
            <person name="Kohler A."/>
            <person name="Barry K."/>
            <person name="LaButti K."/>
            <person name="Morin E."/>
            <person name="Salamov A."/>
            <person name="Lipzen A."/>
            <person name="Mereny Z."/>
            <person name="Hegedus B."/>
            <person name="Baldrian P."/>
            <person name="Stursova M."/>
            <person name="Weitz H."/>
            <person name="Taylor A."/>
            <person name="Grigoriev I.V."/>
            <person name="Nagy L.G."/>
            <person name="Martin F."/>
            <person name="Kauserud H."/>
        </authorList>
    </citation>
    <scope>NUCLEOTIDE SEQUENCE</scope>
    <source>
        <strain evidence="2">CBHHK002</strain>
    </source>
</reference>
<feature type="compositionally biased region" description="Gly residues" evidence="1">
    <location>
        <begin position="14"/>
        <end position="34"/>
    </location>
</feature>
<dbReference type="EMBL" id="JARIHO010000031">
    <property type="protein sequence ID" value="KAJ7336163.1"/>
    <property type="molecule type" value="Genomic_DNA"/>
</dbReference>
<name>A0AAD6ZSR3_9AGAR</name>
<evidence type="ECO:0000313" key="2">
    <source>
        <dbReference type="EMBL" id="KAJ7336163.1"/>
    </source>
</evidence>
<protein>
    <submittedName>
        <fullName evidence="2">Uncharacterized protein</fullName>
    </submittedName>
</protein>
<dbReference type="AlphaFoldDB" id="A0AAD6ZSR3"/>
<dbReference type="Proteomes" id="UP001218218">
    <property type="component" value="Unassembled WGS sequence"/>
</dbReference>
<evidence type="ECO:0000256" key="1">
    <source>
        <dbReference type="SAM" id="MobiDB-lite"/>
    </source>
</evidence>
<sequence>MSRLVESQTINIHGGTGGNGGRGGVRGGGGGTGEGPTLSYDIRAESFTLTNNLVGVQEPKSDFSFVRFGDVNLLDEIDKCTVIECHRIGRRQTVKAVVTRRIYRAQISGCQGPMTVVAYDNSKSEQIRAKVQEARRHRHPFLAQLFGFTCSVGVNALIYHDEMMTISQIETMHPQSALASFYIKHEMGRHIEAAQLYWEETTGKDANNLPGTIWIRLSTGKLCLDIGDGVEFVWSIRAGLKYTPAGLPSFKLTENELHIKLLHVLKPNEFHAMFAHPWRQNIKYNLSSSIESLSFPSIWIPSERVAFKSPQTLMIPFPNHLITSNDIRLWSWTCSRFYVEVMPTGWTRFEYQHSHKGSDWLSMSVRMHRDKENNVIKWWLSQRNYVHKHLQNVLAANVPLHLITGIHFRCILDPQLDSFTFQGTFMTDAPSKKVYLFLFPPQVEILDGQLTFTNPPDAEKYYWAFDPAGLDQLTHKAAEDIGLPTPEFSIQLSGPVLGEFTDAAICEFHSAKGFNPGSQDAAIKMGYPLVDVKDINKIARELTGECSMDCQDEEVDDGIYYSLALC</sequence>
<comment type="caution">
    <text evidence="2">The sequence shown here is derived from an EMBL/GenBank/DDBJ whole genome shotgun (WGS) entry which is preliminary data.</text>
</comment>
<proteinExistence type="predicted"/>
<feature type="compositionally biased region" description="Polar residues" evidence="1">
    <location>
        <begin position="1"/>
        <end position="11"/>
    </location>
</feature>
<accession>A0AAD6ZSR3</accession>
<keyword evidence="3" id="KW-1185">Reference proteome</keyword>